<keyword evidence="2 5" id="KW-0812">Transmembrane</keyword>
<organism evidence="6">
    <name type="scientific">Florenciella parvula</name>
    <dbReference type="NCBI Taxonomy" id="236787"/>
    <lineage>
        <taxon>Eukaryota</taxon>
        <taxon>Sar</taxon>
        <taxon>Stramenopiles</taxon>
        <taxon>Ochrophyta</taxon>
        <taxon>Dictyochophyceae</taxon>
        <taxon>Florenciellales</taxon>
        <taxon>Florenciella</taxon>
    </lineage>
</organism>
<evidence type="ECO:0000256" key="2">
    <source>
        <dbReference type="ARBA" id="ARBA00022692"/>
    </source>
</evidence>
<dbReference type="InterPro" id="IPR019184">
    <property type="entry name" value="Uncharacterised_TM-17"/>
</dbReference>
<evidence type="ECO:0000256" key="5">
    <source>
        <dbReference type="SAM" id="Phobius"/>
    </source>
</evidence>
<comment type="subcellular location">
    <subcellularLocation>
        <location evidence="1">Membrane</location>
        <topology evidence="1">Multi-pass membrane protein</topology>
    </subcellularLocation>
</comment>
<dbReference type="GO" id="GO:1905515">
    <property type="term" value="P:non-motile cilium assembly"/>
    <property type="evidence" value="ECO:0007669"/>
    <property type="project" value="TreeGrafter"/>
</dbReference>
<evidence type="ECO:0000256" key="3">
    <source>
        <dbReference type="ARBA" id="ARBA00022989"/>
    </source>
</evidence>
<evidence type="ECO:0000256" key="4">
    <source>
        <dbReference type="ARBA" id="ARBA00023136"/>
    </source>
</evidence>
<accession>A0A7S2BGR7</accession>
<evidence type="ECO:0000313" key="6">
    <source>
        <dbReference type="EMBL" id="CAD9395690.1"/>
    </source>
</evidence>
<evidence type="ECO:0000256" key="1">
    <source>
        <dbReference type="ARBA" id="ARBA00004141"/>
    </source>
</evidence>
<feature type="transmembrane region" description="Helical" evidence="5">
    <location>
        <begin position="116"/>
        <end position="141"/>
    </location>
</feature>
<dbReference type="PANTHER" id="PTHR13531:SF0">
    <property type="entry name" value="GEO07735P1-RELATED"/>
    <property type="match status" value="1"/>
</dbReference>
<dbReference type="PANTHER" id="PTHR13531">
    <property type="entry name" value="GEO07735P1-RELATED-RELATED"/>
    <property type="match status" value="1"/>
</dbReference>
<keyword evidence="4 5" id="KW-0472">Membrane</keyword>
<dbReference type="GO" id="GO:0035869">
    <property type="term" value="C:ciliary transition zone"/>
    <property type="evidence" value="ECO:0007669"/>
    <property type="project" value="TreeGrafter"/>
</dbReference>
<feature type="transmembrane region" description="Helical" evidence="5">
    <location>
        <begin position="48"/>
        <end position="67"/>
    </location>
</feature>
<dbReference type="Pfam" id="PF09799">
    <property type="entry name" value="Transmemb_17"/>
    <property type="match status" value="1"/>
</dbReference>
<keyword evidence="3 5" id="KW-1133">Transmembrane helix</keyword>
<sequence length="147" mass="17166">MSNMESHFDKPMRSNLPLQILIYFNWWFNSAYLAVSVLLFTFKAYKFYYPRGMLIWEAIMLVLYLVVEISRLSQLTRGNKLETIDPMAKAFVLGLITILSYAYFLRLQTYVLYVEVVLNSIGICFVGSEVIFGLFASYQFLVDQQGY</sequence>
<name>A0A7S2BGR7_9STRA</name>
<feature type="transmembrane region" description="Helical" evidence="5">
    <location>
        <begin position="87"/>
        <end position="104"/>
    </location>
</feature>
<protein>
    <recommendedName>
        <fullName evidence="7">Transmembrane protein 216</fullName>
    </recommendedName>
</protein>
<dbReference type="GO" id="GO:0016020">
    <property type="term" value="C:membrane"/>
    <property type="evidence" value="ECO:0007669"/>
    <property type="project" value="UniProtKB-SubCell"/>
</dbReference>
<evidence type="ECO:0008006" key="7">
    <source>
        <dbReference type="Google" id="ProtNLM"/>
    </source>
</evidence>
<dbReference type="AlphaFoldDB" id="A0A7S2BGR7"/>
<proteinExistence type="predicted"/>
<gene>
    <name evidence="6" type="ORF">FPAR1323_LOCUS3836</name>
</gene>
<feature type="transmembrane region" description="Helical" evidence="5">
    <location>
        <begin position="20"/>
        <end position="42"/>
    </location>
</feature>
<dbReference type="EMBL" id="HBGT01007082">
    <property type="protein sequence ID" value="CAD9395690.1"/>
    <property type="molecule type" value="Transcribed_RNA"/>
</dbReference>
<reference evidence="6" key="1">
    <citation type="submission" date="2021-01" db="EMBL/GenBank/DDBJ databases">
        <authorList>
            <person name="Corre E."/>
            <person name="Pelletier E."/>
            <person name="Niang G."/>
            <person name="Scheremetjew M."/>
            <person name="Finn R."/>
            <person name="Kale V."/>
            <person name="Holt S."/>
            <person name="Cochrane G."/>
            <person name="Meng A."/>
            <person name="Brown T."/>
            <person name="Cohen L."/>
        </authorList>
    </citation>
    <scope>NUCLEOTIDE SEQUENCE</scope>
    <source>
        <strain evidence="6">RCC1693</strain>
    </source>
</reference>